<feature type="compositionally biased region" description="Pro residues" evidence="3">
    <location>
        <begin position="189"/>
        <end position="212"/>
    </location>
</feature>
<reference evidence="5" key="1">
    <citation type="submission" date="2020-09" db="EMBL/GenBank/DDBJ databases">
        <authorList>
            <person name="Kikuchi T."/>
        </authorList>
    </citation>
    <scope>NUCLEOTIDE SEQUENCE</scope>
    <source>
        <strain evidence="5">SH1</strain>
    </source>
</reference>
<keyword evidence="6" id="KW-1185">Reference proteome</keyword>
<dbReference type="SMART" id="SM00908">
    <property type="entry name" value="Gal-bind_lectin"/>
    <property type="match status" value="1"/>
</dbReference>
<dbReference type="GO" id="GO:0030246">
    <property type="term" value="F:carbohydrate binding"/>
    <property type="evidence" value="ECO:0007669"/>
    <property type="project" value="UniProtKB-UniRule"/>
</dbReference>
<evidence type="ECO:0000313" key="5">
    <source>
        <dbReference type="EMBL" id="CAD5218730.1"/>
    </source>
</evidence>
<evidence type="ECO:0000256" key="1">
    <source>
        <dbReference type="ARBA" id="ARBA00022734"/>
    </source>
</evidence>
<dbReference type="InterPro" id="IPR013320">
    <property type="entry name" value="ConA-like_dom_sf"/>
</dbReference>
<dbReference type="InterPro" id="IPR001079">
    <property type="entry name" value="Galectin_CRD"/>
</dbReference>
<feature type="compositionally biased region" description="Low complexity" evidence="3">
    <location>
        <begin position="221"/>
        <end position="234"/>
    </location>
</feature>
<protein>
    <recommendedName>
        <fullName evidence="2">Galectin</fullName>
    </recommendedName>
</protein>
<evidence type="ECO:0000256" key="2">
    <source>
        <dbReference type="RuleBase" id="RU102079"/>
    </source>
</evidence>
<dbReference type="PROSITE" id="PS51304">
    <property type="entry name" value="GALECTIN"/>
    <property type="match status" value="1"/>
</dbReference>
<feature type="compositionally biased region" description="Basic and acidic residues" evidence="3">
    <location>
        <begin position="238"/>
        <end position="247"/>
    </location>
</feature>
<feature type="region of interest" description="Disordered" evidence="3">
    <location>
        <begin position="150"/>
        <end position="247"/>
    </location>
</feature>
<evidence type="ECO:0000256" key="3">
    <source>
        <dbReference type="SAM" id="MobiDB-lite"/>
    </source>
</evidence>
<dbReference type="OrthoDB" id="6251307at2759"/>
<dbReference type="AlphaFoldDB" id="A0A811KTF0"/>
<name>A0A811KTF0_9BILA</name>
<dbReference type="SUPFAM" id="SSF49899">
    <property type="entry name" value="Concanavalin A-like lectins/glucanases"/>
    <property type="match status" value="1"/>
</dbReference>
<evidence type="ECO:0000259" key="4">
    <source>
        <dbReference type="PROSITE" id="PS51304"/>
    </source>
</evidence>
<dbReference type="SMART" id="SM00276">
    <property type="entry name" value="GLECT"/>
    <property type="match status" value="1"/>
</dbReference>
<dbReference type="Gene3D" id="2.60.120.200">
    <property type="match status" value="1"/>
</dbReference>
<dbReference type="Proteomes" id="UP000783686">
    <property type="component" value="Unassembled WGS sequence"/>
</dbReference>
<dbReference type="EMBL" id="CAJFDH010000004">
    <property type="protein sequence ID" value="CAD5218730.1"/>
    <property type="molecule type" value="Genomic_DNA"/>
</dbReference>
<feature type="domain" description="Galectin" evidence="4">
    <location>
        <begin position="11"/>
        <end position="140"/>
    </location>
</feature>
<organism evidence="5 6">
    <name type="scientific">Bursaphelenchus okinawaensis</name>
    <dbReference type="NCBI Taxonomy" id="465554"/>
    <lineage>
        <taxon>Eukaryota</taxon>
        <taxon>Metazoa</taxon>
        <taxon>Ecdysozoa</taxon>
        <taxon>Nematoda</taxon>
        <taxon>Chromadorea</taxon>
        <taxon>Rhabditida</taxon>
        <taxon>Tylenchina</taxon>
        <taxon>Tylenchomorpha</taxon>
        <taxon>Aphelenchoidea</taxon>
        <taxon>Aphelenchoididae</taxon>
        <taxon>Bursaphelenchus</taxon>
    </lineage>
</organism>
<comment type="caution">
    <text evidence="5">The sequence shown here is derived from an EMBL/GenBank/DDBJ whole genome shotgun (WGS) entry which is preliminary data.</text>
</comment>
<dbReference type="Pfam" id="PF00337">
    <property type="entry name" value="Gal-bind_lectin"/>
    <property type="match status" value="1"/>
</dbReference>
<sequence length="247" mass="28043">MGEVRNVSVPYAQNINNGLPSHATIEVEGDVIVGHEKAIWLEFRGQGNEIPLHINIRFGSVNGSNEICVNSFDRDWGREDFYKQSVTIGGSIYAKIVIRDDRYEVDINGREFVFKHRTPKYNVTRFEVRGDIRVARINYTGFGDHIYTAGQYPSPYPQPSQPSYPPNPYPNPGYPENSRPGFPDNRPNYPNPSYPDPMRPYPSDPGYQPPYNPDHRGDVPIGQGAQIGQNINQGYDPFRPHDSRGYN</sequence>
<feature type="compositionally biased region" description="Pro residues" evidence="3">
    <location>
        <begin position="154"/>
        <end position="173"/>
    </location>
</feature>
<proteinExistence type="predicted"/>
<dbReference type="EMBL" id="CAJFCW020000004">
    <property type="protein sequence ID" value="CAG9111504.1"/>
    <property type="molecule type" value="Genomic_DNA"/>
</dbReference>
<accession>A0A811KTF0</accession>
<dbReference type="Proteomes" id="UP000614601">
    <property type="component" value="Unassembled WGS sequence"/>
</dbReference>
<keyword evidence="1 2" id="KW-0430">Lectin</keyword>
<gene>
    <name evidence="5" type="ORF">BOKJ2_LOCUS7940</name>
</gene>
<evidence type="ECO:0000313" key="6">
    <source>
        <dbReference type="Proteomes" id="UP000614601"/>
    </source>
</evidence>